<evidence type="ECO:0000313" key="3">
    <source>
        <dbReference type="Proteomes" id="UP000321424"/>
    </source>
</evidence>
<gene>
    <name evidence="2" type="ORF">NN4_83270</name>
</gene>
<protein>
    <recommendedName>
        <fullName evidence="4">Lipoprotein</fullName>
    </recommendedName>
</protein>
<organism evidence="2 3">
    <name type="scientific">Nocardia ninae NBRC 108245</name>
    <dbReference type="NCBI Taxonomy" id="1210091"/>
    <lineage>
        <taxon>Bacteria</taxon>
        <taxon>Bacillati</taxon>
        <taxon>Actinomycetota</taxon>
        <taxon>Actinomycetes</taxon>
        <taxon>Mycobacteriales</taxon>
        <taxon>Nocardiaceae</taxon>
        <taxon>Nocardia</taxon>
    </lineage>
</organism>
<evidence type="ECO:0000313" key="2">
    <source>
        <dbReference type="EMBL" id="GEM43808.1"/>
    </source>
</evidence>
<feature type="compositionally biased region" description="Low complexity" evidence="1">
    <location>
        <begin position="220"/>
        <end position="230"/>
    </location>
</feature>
<evidence type="ECO:0000256" key="1">
    <source>
        <dbReference type="SAM" id="MobiDB-lite"/>
    </source>
</evidence>
<proteinExistence type="predicted"/>
<dbReference type="PROSITE" id="PS51257">
    <property type="entry name" value="PROKAR_LIPOPROTEIN"/>
    <property type="match status" value="1"/>
</dbReference>
<dbReference type="AlphaFoldDB" id="A0A511MUB3"/>
<dbReference type="EMBL" id="BJXA01000115">
    <property type="protein sequence ID" value="GEM43808.1"/>
    <property type="molecule type" value="Genomic_DNA"/>
</dbReference>
<keyword evidence="3" id="KW-1185">Reference proteome</keyword>
<feature type="region of interest" description="Disordered" evidence="1">
    <location>
        <begin position="186"/>
        <end position="230"/>
    </location>
</feature>
<feature type="compositionally biased region" description="Low complexity" evidence="1">
    <location>
        <begin position="203"/>
        <end position="212"/>
    </location>
</feature>
<name>A0A511MUB3_9NOCA</name>
<accession>A0A511MUB3</accession>
<sequence length="230" mass="24345">MGDMREKRIARPAFAFLLMSAAVGCSPVEGPPIVPSTAPSATSYLNSSSVIDRNNPAAVAGAATDIFFGQVVESIGSTERRGQLESQFTIEVSERLKGKAAGRVTVNQRGGLKDRTVVVELGDELLVLGQSYLIAARFSNEEDWYTLIPVAGDIPVTGNGSPRAEVNRPPENRNEVRDRMKDAIAREIPFIPSGATGTTSSNTPVPSKTSAPPSAPPQTRPTGSTPRPTS</sequence>
<comment type="caution">
    <text evidence="2">The sequence shown here is derived from an EMBL/GenBank/DDBJ whole genome shotgun (WGS) entry which is preliminary data.</text>
</comment>
<reference evidence="2 3" key="1">
    <citation type="submission" date="2019-07" db="EMBL/GenBank/DDBJ databases">
        <title>Whole genome shotgun sequence of Nocardia ninae NBRC 108245.</title>
        <authorList>
            <person name="Hosoyama A."/>
            <person name="Uohara A."/>
            <person name="Ohji S."/>
            <person name="Ichikawa N."/>
        </authorList>
    </citation>
    <scope>NUCLEOTIDE SEQUENCE [LARGE SCALE GENOMIC DNA]</scope>
    <source>
        <strain evidence="2 3">NBRC 108245</strain>
    </source>
</reference>
<dbReference type="Proteomes" id="UP000321424">
    <property type="component" value="Unassembled WGS sequence"/>
</dbReference>
<evidence type="ECO:0008006" key="4">
    <source>
        <dbReference type="Google" id="ProtNLM"/>
    </source>
</evidence>